<evidence type="ECO:0000313" key="9">
    <source>
        <dbReference type="Proteomes" id="UP001153555"/>
    </source>
</evidence>
<evidence type="ECO:0000259" key="6">
    <source>
        <dbReference type="Pfam" id="PF07897"/>
    </source>
</evidence>
<organism evidence="8 9">
    <name type="scientific">Striga hermonthica</name>
    <name type="common">Purple witchweed</name>
    <name type="synonym">Buchnera hermonthica</name>
    <dbReference type="NCBI Taxonomy" id="68872"/>
    <lineage>
        <taxon>Eukaryota</taxon>
        <taxon>Viridiplantae</taxon>
        <taxon>Streptophyta</taxon>
        <taxon>Embryophyta</taxon>
        <taxon>Tracheophyta</taxon>
        <taxon>Spermatophyta</taxon>
        <taxon>Magnoliopsida</taxon>
        <taxon>eudicotyledons</taxon>
        <taxon>Gunneridae</taxon>
        <taxon>Pentapetalae</taxon>
        <taxon>asterids</taxon>
        <taxon>lamiids</taxon>
        <taxon>Lamiales</taxon>
        <taxon>Orobanchaceae</taxon>
        <taxon>Buchnereae</taxon>
        <taxon>Striga</taxon>
    </lineage>
</organism>
<comment type="function">
    <text evidence="4">Acts as a negative regulator of abscisic acid (ABA) response.</text>
</comment>
<feature type="compositionally biased region" description="Basic and acidic residues" evidence="5">
    <location>
        <begin position="196"/>
        <end position="210"/>
    </location>
</feature>
<dbReference type="InterPro" id="IPR032308">
    <property type="entry name" value="TDBD"/>
</dbReference>
<evidence type="ECO:0000313" key="8">
    <source>
        <dbReference type="EMBL" id="CAA0820286.1"/>
    </source>
</evidence>
<evidence type="ECO:0000256" key="2">
    <source>
        <dbReference type="ARBA" id="ARBA00006081"/>
    </source>
</evidence>
<gene>
    <name evidence="8" type="ORF">SHERM_01524</name>
</gene>
<proteinExistence type="inferred from homology"/>
<dbReference type="PANTHER" id="PTHR31413">
    <property type="entry name" value="AFP HOMOLOG 2"/>
    <property type="match status" value="1"/>
</dbReference>
<feature type="compositionally biased region" description="Basic and acidic residues" evidence="5">
    <location>
        <begin position="24"/>
        <end position="33"/>
    </location>
</feature>
<feature type="compositionally biased region" description="Polar residues" evidence="5">
    <location>
        <begin position="155"/>
        <end position="173"/>
    </location>
</feature>
<sequence>MEGAEENREIIDLLRRFTKIRSECPNESKKKLPEEEEEEDEDVELGLGLSMNGRFGVDPNRSKKLKRCSSIADVALAKAGPQARVAGVDLHGPLSRTRSLPAGTEEEWRRRRELLTARRMEARRKRMERMRNLRVPPRDAAAAGGRNMPPREAVESSSQGSVGPMRSGSSGSSDLIEGPKQNAEVSPSSSSRQIPKGHEPAGRALEREAKSATCQHVKNTMRDMPYVTTREVGPNGRRVEGFLYGYKKGEDVKIVCVCHGLFFTPKEFLEHGGVRGDVEHPLKHIVVNPFPLL</sequence>
<feature type="compositionally biased region" description="Polar residues" evidence="5">
    <location>
        <begin position="183"/>
        <end position="193"/>
    </location>
</feature>
<accession>A0A9N7N457</accession>
<feature type="domain" description="Tify" evidence="7">
    <location>
        <begin position="252"/>
        <end position="286"/>
    </location>
</feature>
<dbReference type="InterPro" id="IPR032310">
    <property type="entry name" value="NLS_NINJA_AFP-like"/>
</dbReference>
<dbReference type="Pfam" id="PF07897">
    <property type="entry name" value="EAR"/>
    <property type="match status" value="1"/>
</dbReference>
<evidence type="ECO:0000256" key="1">
    <source>
        <dbReference type="ARBA" id="ARBA00004123"/>
    </source>
</evidence>
<dbReference type="GO" id="GO:0005634">
    <property type="term" value="C:nucleus"/>
    <property type="evidence" value="ECO:0007669"/>
    <property type="project" value="UniProtKB-SubCell"/>
</dbReference>
<dbReference type="Proteomes" id="UP001153555">
    <property type="component" value="Unassembled WGS sequence"/>
</dbReference>
<dbReference type="Pfam" id="PF16135">
    <property type="entry name" value="TDBD"/>
    <property type="match status" value="1"/>
</dbReference>
<dbReference type="AlphaFoldDB" id="A0A9N7N457"/>
<protein>
    <recommendedName>
        <fullName evidence="4">Ninja-family protein</fullName>
    </recommendedName>
    <alternativeName>
        <fullName evidence="4">ABI-binding protein</fullName>
    </alternativeName>
</protein>
<dbReference type="Pfam" id="PF16136">
    <property type="entry name" value="NLS_NINJA_AFP"/>
    <property type="match status" value="1"/>
</dbReference>
<dbReference type="GO" id="GO:0045892">
    <property type="term" value="P:negative regulation of DNA-templated transcription"/>
    <property type="evidence" value="ECO:0007669"/>
    <property type="project" value="TreeGrafter"/>
</dbReference>
<dbReference type="InterPro" id="IPR012463">
    <property type="entry name" value="Ninja_motif"/>
</dbReference>
<evidence type="ECO:0000259" key="7">
    <source>
        <dbReference type="Pfam" id="PF16135"/>
    </source>
</evidence>
<keyword evidence="9" id="KW-1185">Reference proteome</keyword>
<feature type="compositionally biased region" description="Acidic residues" evidence="5">
    <location>
        <begin position="34"/>
        <end position="44"/>
    </location>
</feature>
<dbReference type="PANTHER" id="PTHR31413:SF31">
    <property type="entry name" value="NINJA-FAMILY PROTEIN AFP3"/>
    <property type="match status" value="1"/>
</dbReference>
<comment type="subcellular location">
    <subcellularLocation>
        <location evidence="1 4">Nucleus</location>
    </subcellularLocation>
</comment>
<feature type="region of interest" description="Disordered" evidence="5">
    <location>
        <begin position="24"/>
        <end position="62"/>
    </location>
</feature>
<reference evidence="8" key="1">
    <citation type="submission" date="2019-12" db="EMBL/GenBank/DDBJ databases">
        <authorList>
            <person name="Scholes J."/>
        </authorList>
    </citation>
    <scope>NUCLEOTIDE SEQUENCE</scope>
</reference>
<comment type="caution">
    <text evidence="8">The sequence shown here is derived from an EMBL/GenBank/DDBJ whole genome shotgun (WGS) entry which is preliminary data.</text>
</comment>
<name>A0A9N7N457_STRHE</name>
<keyword evidence="3 4" id="KW-0539">Nucleus</keyword>
<evidence type="ECO:0000256" key="3">
    <source>
        <dbReference type="ARBA" id="ARBA00023242"/>
    </source>
</evidence>
<dbReference type="InterPro" id="IPR031307">
    <property type="entry name" value="Ninja_fam"/>
</dbReference>
<feature type="domain" description="Ethylene-responsive binding factor-associated repression" evidence="6">
    <location>
        <begin position="38"/>
        <end position="73"/>
    </location>
</feature>
<evidence type="ECO:0000256" key="5">
    <source>
        <dbReference type="SAM" id="MobiDB-lite"/>
    </source>
</evidence>
<feature type="region of interest" description="Disordered" evidence="5">
    <location>
        <begin position="125"/>
        <end position="211"/>
    </location>
</feature>
<evidence type="ECO:0000256" key="4">
    <source>
        <dbReference type="RuleBase" id="RU369029"/>
    </source>
</evidence>
<dbReference type="OrthoDB" id="667358at2759"/>
<dbReference type="EMBL" id="CACSLK010020336">
    <property type="protein sequence ID" value="CAA0820286.1"/>
    <property type="molecule type" value="Genomic_DNA"/>
</dbReference>
<comment type="similarity">
    <text evidence="2 4">Belongs to the Ninja family.</text>
</comment>
<dbReference type="GO" id="GO:0007165">
    <property type="term" value="P:signal transduction"/>
    <property type="evidence" value="ECO:0007669"/>
    <property type="project" value="InterPro"/>
</dbReference>